<dbReference type="AlphaFoldDB" id="A0A7Y0FGN9"/>
<dbReference type="Gene3D" id="3.40.50.2300">
    <property type="match status" value="2"/>
</dbReference>
<dbReference type="Pfam" id="PF13407">
    <property type="entry name" value="Peripla_BP_4"/>
    <property type="match status" value="1"/>
</dbReference>
<dbReference type="PANTHER" id="PTHR46847">
    <property type="entry name" value="D-ALLOSE-BINDING PERIPLASMIC PROTEIN-RELATED"/>
    <property type="match status" value="1"/>
</dbReference>
<dbReference type="InterPro" id="IPR025997">
    <property type="entry name" value="SBP_2_dom"/>
</dbReference>
<dbReference type="InterPro" id="IPR006311">
    <property type="entry name" value="TAT_signal"/>
</dbReference>
<dbReference type="GO" id="GO:0030246">
    <property type="term" value="F:carbohydrate binding"/>
    <property type="evidence" value="ECO:0007669"/>
    <property type="project" value="UniProtKB-ARBA"/>
</dbReference>
<gene>
    <name evidence="6" type="ORF">HHL14_30925</name>
</gene>
<evidence type="ECO:0000256" key="2">
    <source>
        <dbReference type="ARBA" id="ARBA00007639"/>
    </source>
</evidence>
<feature type="signal peptide" evidence="4">
    <location>
        <begin position="1"/>
        <end position="32"/>
    </location>
</feature>
<organism evidence="6 7">
    <name type="scientific">Paraburkholderia antibiotica</name>
    <dbReference type="NCBI Taxonomy" id="2728839"/>
    <lineage>
        <taxon>Bacteria</taxon>
        <taxon>Pseudomonadati</taxon>
        <taxon>Pseudomonadota</taxon>
        <taxon>Betaproteobacteria</taxon>
        <taxon>Burkholderiales</taxon>
        <taxon>Burkholderiaceae</taxon>
        <taxon>Paraburkholderia</taxon>
    </lineage>
</organism>
<keyword evidence="3 4" id="KW-0732">Signal</keyword>
<proteinExistence type="inferred from homology"/>
<evidence type="ECO:0000256" key="1">
    <source>
        <dbReference type="ARBA" id="ARBA00004196"/>
    </source>
</evidence>
<comment type="subcellular location">
    <subcellularLocation>
        <location evidence="1">Cell envelope</location>
    </subcellularLocation>
</comment>
<dbReference type="InterPro" id="IPR028082">
    <property type="entry name" value="Peripla_BP_I"/>
</dbReference>
<evidence type="ECO:0000313" key="7">
    <source>
        <dbReference type="Proteomes" id="UP000583127"/>
    </source>
</evidence>
<evidence type="ECO:0000313" key="6">
    <source>
        <dbReference type="EMBL" id="NML35224.1"/>
    </source>
</evidence>
<name>A0A7Y0FGN9_9BURK</name>
<accession>A0A7Y0FGN9</accession>
<dbReference type="EMBL" id="JABBFZ010000033">
    <property type="protein sequence ID" value="NML35224.1"/>
    <property type="molecule type" value="Genomic_DNA"/>
</dbReference>
<keyword evidence="7" id="KW-1185">Reference proteome</keyword>
<dbReference type="PROSITE" id="PS51257">
    <property type="entry name" value="PROKAR_LIPOPROTEIN"/>
    <property type="match status" value="1"/>
</dbReference>
<evidence type="ECO:0000256" key="4">
    <source>
        <dbReference type="SAM" id="SignalP"/>
    </source>
</evidence>
<reference evidence="6 7" key="1">
    <citation type="submission" date="2020-04" db="EMBL/GenBank/DDBJ databases">
        <title>Paraburkholderia sp. G-4-1-8 isolated from soil.</title>
        <authorList>
            <person name="Dahal R.H."/>
        </authorList>
    </citation>
    <scope>NUCLEOTIDE SEQUENCE [LARGE SCALE GENOMIC DNA]</scope>
    <source>
        <strain evidence="6 7">G-4-1-8</strain>
    </source>
</reference>
<protein>
    <submittedName>
        <fullName evidence="6">Sugar ABC transporter substrate-binding protein</fullName>
    </submittedName>
</protein>
<feature type="domain" description="Periplasmic binding protein" evidence="5">
    <location>
        <begin position="45"/>
        <end position="304"/>
    </location>
</feature>
<comment type="caution">
    <text evidence="6">The sequence shown here is derived from an EMBL/GenBank/DDBJ whole genome shotgun (WGS) entry which is preliminary data.</text>
</comment>
<comment type="similarity">
    <text evidence="2">Belongs to the bacterial solute-binding protein 2 family.</text>
</comment>
<dbReference type="RefSeq" id="WP_169501405.1">
    <property type="nucleotide sequence ID" value="NZ_JABBFZ010000033.1"/>
</dbReference>
<evidence type="ECO:0000259" key="5">
    <source>
        <dbReference type="Pfam" id="PF13407"/>
    </source>
</evidence>
<evidence type="ECO:0000256" key="3">
    <source>
        <dbReference type="ARBA" id="ARBA00022729"/>
    </source>
</evidence>
<dbReference type="SUPFAM" id="SSF53822">
    <property type="entry name" value="Periplasmic binding protein-like I"/>
    <property type="match status" value="1"/>
</dbReference>
<dbReference type="PANTHER" id="PTHR46847:SF1">
    <property type="entry name" value="D-ALLOSE-BINDING PERIPLASMIC PROTEIN-RELATED"/>
    <property type="match status" value="1"/>
</dbReference>
<sequence length="329" mass="34835">MTQNMRRRALLAGALAATGVSALAGMAGFAGAACAEVPPGAKLKIALVVKSMTDPFTVAMVDAARNYQQHFASQFSLTIRGTAKQTDTAAQIRMVDEMIRAKMNAIVIAPTDSKALAPVVARAIRAGIIVITIDNPLDDAAQKAAGISVPFVGPNNRNGARQVGKYLADHLKRGDQVGIIEGIAVSRNAQQRTAGGRDAMEAAGMEVVAVQSGNWDYAQGRDVATKMLAEHPQLRALLCGNDNMAMGAVDAIRDAGRGGGVYVTGYNAIDTIRPLLADGRVLATMNQFADRQAVFGIDFALKAVSEHRKERELSRVIETPLQLVTATKR</sequence>
<feature type="chain" id="PRO_5031165725" evidence="4">
    <location>
        <begin position="33"/>
        <end position="329"/>
    </location>
</feature>
<dbReference type="Proteomes" id="UP000583127">
    <property type="component" value="Unassembled WGS sequence"/>
</dbReference>
<dbReference type="GO" id="GO:0030313">
    <property type="term" value="C:cell envelope"/>
    <property type="evidence" value="ECO:0007669"/>
    <property type="project" value="UniProtKB-SubCell"/>
</dbReference>
<dbReference type="PROSITE" id="PS51318">
    <property type="entry name" value="TAT"/>
    <property type="match status" value="1"/>
</dbReference>